<dbReference type="SMART" id="SM00213">
    <property type="entry name" value="UBQ"/>
    <property type="match status" value="1"/>
</dbReference>
<name>A0A9W8HPI7_9FUNG</name>
<dbReference type="InterPro" id="IPR015496">
    <property type="entry name" value="Ubiquilin"/>
</dbReference>
<dbReference type="GO" id="GO:0006511">
    <property type="term" value="P:ubiquitin-dependent protein catabolic process"/>
    <property type="evidence" value="ECO:0007669"/>
    <property type="project" value="TreeGrafter"/>
</dbReference>
<dbReference type="SUPFAM" id="SSF54236">
    <property type="entry name" value="Ubiquitin-like"/>
    <property type="match status" value="1"/>
</dbReference>
<dbReference type="Proteomes" id="UP001140094">
    <property type="component" value="Unassembled WGS sequence"/>
</dbReference>
<evidence type="ECO:0000256" key="1">
    <source>
        <dbReference type="SAM" id="MobiDB-lite"/>
    </source>
</evidence>
<dbReference type="EMBL" id="JANBUO010002209">
    <property type="protein sequence ID" value="KAJ2795390.1"/>
    <property type="molecule type" value="Genomic_DNA"/>
</dbReference>
<feature type="region of interest" description="Disordered" evidence="1">
    <location>
        <begin position="91"/>
        <end position="112"/>
    </location>
</feature>
<dbReference type="OrthoDB" id="419317at2759"/>
<organism evidence="3 4">
    <name type="scientific">Coemansia guatemalensis</name>
    <dbReference type="NCBI Taxonomy" id="2761395"/>
    <lineage>
        <taxon>Eukaryota</taxon>
        <taxon>Fungi</taxon>
        <taxon>Fungi incertae sedis</taxon>
        <taxon>Zoopagomycota</taxon>
        <taxon>Kickxellomycotina</taxon>
        <taxon>Kickxellomycetes</taxon>
        <taxon>Kickxellales</taxon>
        <taxon>Kickxellaceae</taxon>
        <taxon>Coemansia</taxon>
    </lineage>
</organism>
<dbReference type="PANTHER" id="PTHR10677">
    <property type="entry name" value="UBIQUILIN"/>
    <property type="match status" value="1"/>
</dbReference>
<dbReference type="Gene3D" id="3.10.20.90">
    <property type="entry name" value="Phosphatidylinositol 3-kinase Catalytic Subunit, Chain A, domain 1"/>
    <property type="match status" value="1"/>
</dbReference>
<evidence type="ECO:0000313" key="3">
    <source>
        <dbReference type="EMBL" id="KAJ2795390.1"/>
    </source>
</evidence>
<evidence type="ECO:0000259" key="2">
    <source>
        <dbReference type="PROSITE" id="PS50053"/>
    </source>
</evidence>
<feature type="non-terminal residue" evidence="3">
    <location>
        <position position="141"/>
    </location>
</feature>
<evidence type="ECO:0000313" key="4">
    <source>
        <dbReference type="Proteomes" id="UP001140094"/>
    </source>
</evidence>
<dbReference type="InterPro" id="IPR000626">
    <property type="entry name" value="Ubiquitin-like_dom"/>
</dbReference>
<protein>
    <recommendedName>
        <fullName evidence="2">Ubiquitin-like domain-containing protein</fullName>
    </recommendedName>
</protein>
<dbReference type="CDD" id="cd17039">
    <property type="entry name" value="Ubl_ubiquitin_like"/>
    <property type="match status" value="1"/>
</dbReference>
<accession>A0A9W8HPI7</accession>
<keyword evidence="4" id="KW-1185">Reference proteome</keyword>
<feature type="domain" description="Ubiquitin-like" evidence="2">
    <location>
        <begin position="9"/>
        <end position="83"/>
    </location>
</feature>
<proteinExistence type="predicted"/>
<dbReference type="PROSITE" id="PS50053">
    <property type="entry name" value="UBIQUITIN_2"/>
    <property type="match status" value="1"/>
</dbReference>
<comment type="caution">
    <text evidence="3">The sequence shown here is derived from an EMBL/GenBank/DDBJ whole genome shotgun (WGS) entry which is preliminary data.</text>
</comment>
<gene>
    <name evidence="3" type="ORF">H4R20_005895</name>
</gene>
<dbReference type="PANTHER" id="PTHR10677:SF3">
    <property type="entry name" value="FI07626P-RELATED"/>
    <property type="match status" value="1"/>
</dbReference>
<sequence>MEINAAAEWHIRVKALMEGGEEKEFQISTPANDTVGQFRNKLATESLIEPQKQRLIFCGRLLTDNAQKLADTGMCDGSALHMVASAIPAATTPAAEDADGQRGPRNSARNMDRGRGRMAMMDFGPPFMYPMFPPISSNMNA</sequence>
<dbReference type="AlphaFoldDB" id="A0A9W8HPI7"/>
<reference evidence="3" key="1">
    <citation type="submission" date="2022-07" db="EMBL/GenBank/DDBJ databases">
        <title>Phylogenomic reconstructions and comparative analyses of Kickxellomycotina fungi.</title>
        <authorList>
            <person name="Reynolds N.K."/>
            <person name="Stajich J.E."/>
            <person name="Barry K."/>
            <person name="Grigoriev I.V."/>
            <person name="Crous P."/>
            <person name="Smith M.E."/>
        </authorList>
    </citation>
    <scope>NUCLEOTIDE SEQUENCE</scope>
    <source>
        <strain evidence="3">NRRL 1565</strain>
    </source>
</reference>
<dbReference type="GO" id="GO:0005829">
    <property type="term" value="C:cytosol"/>
    <property type="evidence" value="ECO:0007669"/>
    <property type="project" value="TreeGrafter"/>
</dbReference>
<dbReference type="GO" id="GO:0031593">
    <property type="term" value="F:polyubiquitin modification-dependent protein binding"/>
    <property type="evidence" value="ECO:0007669"/>
    <property type="project" value="TreeGrafter"/>
</dbReference>
<dbReference type="InterPro" id="IPR029071">
    <property type="entry name" value="Ubiquitin-like_domsf"/>
</dbReference>
<dbReference type="Pfam" id="PF00240">
    <property type="entry name" value="ubiquitin"/>
    <property type="match status" value="1"/>
</dbReference>